<comment type="similarity">
    <text evidence="2">Belongs to the methyl-accepting chemotaxis (MCP) protein family.</text>
</comment>
<dbReference type="SMART" id="SM00283">
    <property type="entry name" value="MA"/>
    <property type="match status" value="1"/>
</dbReference>
<keyword evidence="5" id="KW-1133">Transmembrane helix</keyword>
<evidence type="ECO:0000256" key="2">
    <source>
        <dbReference type="ARBA" id="ARBA00029447"/>
    </source>
</evidence>
<dbReference type="PROSITE" id="PS50885">
    <property type="entry name" value="HAMP"/>
    <property type="match status" value="1"/>
</dbReference>
<dbReference type="GO" id="GO:0007165">
    <property type="term" value="P:signal transduction"/>
    <property type="evidence" value="ECO:0007669"/>
    <property type="project" value="UniProtKB-KW"/>
</dbReference>
<keyword evidence="9" id="KW-1185">Reference proteome</keyword>
<name>A0A518F0J7_9BACT</name>
<protein>
    <submittedName>
        <fullName evidence="8">Methyl-accepting chemotaxis protein 4</fullName>
    </submittedName>
</protein>
<feature type="transmembrane region" description="Helical" evidence="5">
    <location>
        <begin position="329"/>
        <end position="348"/>
    </location>
</feature>
<dbReference type="EMBL" id="CP036434">
    <property type="protein sequence ID" value="QDV09867.1"/>
    <property type="molecule type" value="Genomic_DNA"/>
</dbReference>
<dbReference type="GO" id="GO:0016020">
    <property type="term" value="C:membrane"/>
    <property type="evidence" value="ECO:0007669"/>
    <property type="project" value="InterPro"/>
</dbReference>
<feature type="domain" description="HAMP" evidence="7">
    <location>
        <begin position="350"/>
        <end position="402"/>
    </location>
</feature>
<dbReference type="Gene3D" id="6.10.340.10">
    <property type="match status" value="1"/>
</dbReference>
<dbReference type="Gene3D" id="1.10.287.950">
    <property type="entry name" value="Methyl-accepting chemotaxis protein"/>
    <property type="match status" value="1"/>
</dbReference>
<dbReference type="InterPro" id="IPR004089">
    <property type="entry name" value="MCPsignal_dom"/>
</dbReference>
<keyword evidence="1 3" id="KW-0807">Transducer</keyword>
<evidence type="ECO:0000259" key="7">
    <source>
        <dbReference type="PROSITE" id="PS50885"/>
    </source>
</evidence>
<evidence type="ECO:0000256" key="1">
    <source>
        <dbReference type="ARBA" id="ARBA00023224"/>
    </source>
</evidence>
<evidence type="ECO:0000259" key="6">
    <source>
        <dbReference type="PROSITE" id="PS50111"/>
    </source>
</evidence>
<dbReference type="SUPFAM" id="SSF158472">
    <property type="entry name" value="HAMP domain-like"/>
    <property type="match status" value="1"/>
</dbReference>
<reference evidence="8 9" key="1">
    <citation type="submission" date="2019-02" db="EMBL/GenBank/DDBJ databases">
        <title>Deep-cultivation of Planctomycetes and their phenomic and genomic characterization uncovers novel biology.</title>
        <authorList>
            <person name="Wiegand S."/>
            <person name="Jogler M."/>
            <person name="Boedeker C."/>
            <person name="Pinto D."/>
            <person name="Vollmers J."/>
            <person name="Rivas-Marin E."/>
            <person name="Kohn T."/>
            <person name="Peeters S.H."/>
            <person name="Heuer A."/>
            <person name="Rast P."/>
            <person name="Oberbeckmann S."/>
            <person name="Bunk B."/>
            <person name="Jeske O."/>
            <person name="Meyerdierks A."/>
            <person name="Storesund J.E."/>
            <person name="Kallscheuer N."/>
            <person name="Luecker S."/>
            <person name="Lage O.M."/>
            <person name="Pohl T."/>
            <person name="Merkel B.J."/>
            <person name="Hornburger P."/>
            <person name="Mueller R.-W."/>
            <person name="Bruemmer F."/>
            <person name="Labrenz M."/>
            <person name="Spormann A.M."/>
            <person name="Op den Camp H."/>
            <person name="Overmann J."/>
            <person name="Amann R."/>
            <person name="Jetten M.S.M."/>
            <person name="Mascher T."/>
            <person name="Medema M.H."/>
            <person name="Devos D.P."/>
            <person name="Kaster A.-K."/>
            <person name="Ovreas L."/>
            <person name="Rohde M."/>
            <person name="Galperin M.Y."/>
            <person name="Jogler C."/>
        </authorList>
    </citation>
    <scope>NUCLEOTIDE SEQUENCE [LARGE SCALE GENOMIC DNA]</scope>
    <source>
        <strain evidence="8 9">Poly30</strain>
    </source>
</reference>
<evidence type="ECO:0000256" key="3">
    <source>
        <dbReference type="PROSITE-ProRule" id="PRU00284"/>
    </source>
</evidence>
<evidence type="ECO:0000256" key="4">
    <source>
        <dbReference type="SAM" id="Coils"/>
    </source>
</evidence>
<dbReference type="PANTHER" id="PTHR32089:SF112">
    <property type="entry name" value="LYSOZYME-LIKE PROTEIN-RELATED"/>
    <property type="match status" value="1"/>
</dbReference>
<keyword evidence="5" id="KW-0472">Membrane</keyword>
<feature type="coiled-coil region" evidence="4">
    <location>
        <begin position="526"/>
        <end position="553"/>
    </location>
</feature>
<feature type="domain" description="Methyl-accepting transducer" evidence="6">
    <location>
        <begin position="601"/>
        <end position="844"/>
    </location>
</feature>
<dbReference type="Gene3D" id="3.30.450.20">
    <property type="entry name" value="PAS domain"/>
    <property type="match status" value="1"/>
</dbReference>
<dbReference type="PANTHER" id="PTHR32089">
    <property type="entry name" value="METHYL-ACCEPTING CHEMOTAXIS PROTEIN MCPB"/>
    <property type="match status" value="1"/>
</dbReference>
<dbReference type="Pfam" id="PF00015">
    <property type="entry name" value="MCPsignal"/>
    <property type="match status" value="1"/>
</dbReference>
<evidence type="ECO:0000313" key="9">
    <source>
        <dbReference type="Proteomes" id="UP000320390"/>
    </source>
</evidence>
<dbReference type="CDD" id="cd06225">
    <property type="entry name" value="HAMP"/>
    <property type="match status" value="1"/>
</dbReference>
<accession>A0A518F0J7</accession>
<keyword evidence="5" id="KW-0812">Transmembrane</keyword>
<dbReference type="Proteomes" id="UP000320390">
    <property type="component" value="Chromosome"/>
</dbReference>
<sequence>MATFPQSSCVFPKKIGSGYGLIILLMVACATAGWIGLSQVSHRLDYILGSAWDAADGAMESNIEIEAQIIVARNILAGADREVEMARLATAREATAGAMERMKGANLLPDELIESLEQQYDRSCESLDGLLEVHDDFLGAKDRLDEHTATFVALSDEVEERGDSAVEALENSPDREISWNGDLKGIWSVADGGMESNIEFLKRLYRMAQLESGQVTPAKARELIAEAQNAQRETALEMLATGWFDLPSVTPGFQGQTMRQAYERLLKDDTKITEEFVDAVESHNAAMVRFEADAQELIERLSLVEEKADGTVESEAALVAGVEASARRIIGGSLLVGIAIAIAISVLMTRSITEPLFENAEIIDAMASGDLSVLPDTSGKDELADMARSLASTLEGLRVALGSEHVDWNEIAESRAIIERYRPMVECASAPMIFADRSGQVRYVNPAAKAAMASIGMSLGRLEGASLRQVIRIDPGVDLSTAKALPYRATVVSGRETLELTIAALHNEAGEYLGPMASWECITAKLASERQERERVEQERAAAVELAERAERVLGTVSTLAGGDLRPQEVLEGDDACGRISQSLNRLTSGLAGSLSTIAESSRALASSSTQLLAMSRELGDSATSASSQADVAAGSSEDVTDVVGSVASATEEFSVSVREIARSAAEAASYASGAVELARTTEERVRDLGTSSREIGEVVKLISTIAGQTNLLALNASIEAARAGESGRGFSVVANEVKSLAGETAAATSSIASKIEAIQSSTDGVTLAIAEISSTIGRINEVQTTIASATEQQSATAQEMSRNVSRAAEGSSSIASSVQSVAQAVRAATTSASEADLAANDLAAMADRLNSLVDQFQF</sequence>
<gene>
    <name evidence="8" type="primary">mcp4</name>
    <name evidence="8" type="ORF">Poly30_54270</name>
</gene>
<dbReference type="Pfam" id="PF00672">
    <property type="entry name" value="HAMP"/>
    <property type="match status" value="1"/>
</dbReference>
<evidence type="ECO:0000313" key="8">
    <source>
        <dbReference type="EMBL" id="QDV09867.1"/>
    </source>
</evidence>
<dbReference type="SUPFAM" id="SSF58104">
    <property type="entry name" value="Methyl-accepting chemotaxis protein (MCP) signaling domain"/>
    <property type="match status" value="1"/>
</dbReference>
<feature type="transmembrane region" description="Helical" evidence="5">
    <location>
        <begin position="18"/>
        <end position="37"/>
    </location>
</feature>
<organism evidence="8 9">
    <name type="scientific">Saltatorellus ferox</name>
    <dbReference type="NCBI Taxonomy" id="2528018"/>
    <lineage>
        <taxon>Bacteria</taxon>
        <taxon>Pseudomonadati</taxon>
        <taxon>Planctomycetota</taxon>
        <taxon>Planctomycetia</taxon>
        <taxon>Planctomycetia incertae sedis</taxon>
        <taxon>Saltatorellus</taxon>
    </lineage>
</organism>
<proteinExistence type="inferred from homology"/>
<feature type="coiled-coil region" evidence="4">
    <location>
        <begin position="280"/>
        <end position="307"/>
    </location>
</feature>
<dbReference type="PROSITE" id="PS50111">
    <property type="entry name" value="CHEMOTAXIS_TRANSDUC_2"/>
    <property type="match status" value="1"/>
</dbReference>
<keyword evidence="4" id="KW-0175">Coiled coil</keyword>
<dbReference type="SMART" id="SM00304">
    <property type="entry name" value="HAMP"/>
    <property type="match status" value="3"/>
</dbReference>
<dbReference type="InterPro" id="IPR003660">
    <property type="entry name" value="HAMP_dom"/>
</dbReference>
<dbReference type="AlphaFoldDB" id="A0A518F0J7"/>
<evidence type="ECO:0000256" key="5">
    <source>
        <dbReference type="SAM" id="Phobius"/>
    </source>
</evidence>